<evidence type="ECO:0000256" key="4">
    <source>
        <dbReference type="ARBA" id="ARBA00023163"/>
    </source>
</evidence>
<dbReference type="FunFam" id="1.10.10.10:FF:000001">
    <property type="entry name" value="LysR family transcriptional regulator"/>
    <property type="match status" value="1"/>
</dbReference>
<evidence type="ECO:0000256" key="1">
    <source>
        <dbReference type="ARBA" id="ARBA00009437"/>
    </source>
</evidence>
<dbReference type="InterPro" id="IPR036390">
    <property type="entry name" value="WH_DNA-bd_sf"/>
</dbReference>
<keyword evidence="3" id="KW-0238">DNA-binding</keyword>
<protein>
    <submittedName>
        <fullName evidence="6">LysR family transcriptional regulator</fullName>
    </submittedName>
</protein>
<dbReference type="PRINTS" id="PR00039">
    <property type="entry name" value="HTHLYSR"/>
</dbReference>
<name>A0A158I929_CABCO</name>
<dbReference type="GO" id="GO:0003677">
    <property type="term" value="F:DNA binding"/>
    <property type="evidence" value="ECO:0007669"/>
    <property type="project" value="UniProtKB-KW"/>
</dbReference>
<dbReference type="PANTHER" id="PTHR30579:SF7">
    <property type="entry name" value="HTH-TYPE TRANSCRIPTIONAL REGULATOR LRHA-RELATED"/>
    <property type="match status" value="1"/>
</dbReference>
<dbReference type="InterPro" id="IPR036388">
    <property type="entry name" value="WH-like_DNA-bd_sf"/>
</dbReference>
<dbReference type="Pfam" id="PF03466">
    <property type="entry name" value="LysR_substrate"/>
    <property type="match status" value="1"/>
</dbReference>
<comment type="similarity">
    <text evidence="1">Belongs to the LysR transcriptional regulatory family.</text>
</comment>
<keyword evidence="2" id="KW-0805">Transcription regulation</keyword>
<keyword evidence="7" id="KW-1185">Reference proteome</keyword>
<sequence length="284" mass="31011">MFDLDLLKTLVCVVDEGSFTRAGERVHRTQSTVSQQVRKLEESVGRTLLLRDRTGNHVTATEHGALLTQYARRLLALSQEARDALRRDVQFAPVRIGVPEDFDAKRMSAMLSGFLAMRPDARLDTVAGMSADLQSRLAAGEIDIALLKREPGSGDAFASWPETLVWVRGRDARAPDPESEEPVPLALFPHGCIYRQRAIRSLDRAKRAWRIAFGSQSLTAIQAAVAAGLAVSVLPKSAVLPEHRVCAGMPALPPTELALVGAGDALGSAQRDMVDFLRQKIRRA</sequence>
<dbReference type="EMBL" id="FCNY02000011">
    <property type="protein sequence ID" value="SAL53065.1"/>
    <property type="molecule type" value="Genomic_DNA"/>
</dbReference>
<feature type="domain" description="HTH lysR-type" evidence="5">
    <location>
        <begin position="2"/>
        <end position="61"/>
    </location>
</feature>
<organism evidence="6 7">
    <name type="scientific">Caballeronia cordobensis</name>
    <name type="common">Burkholderia cordobensis</name>
    <dbReference type="NCBI Taxonomy" id="1353886"/>
    <lineage>
        <taxon>Bacteria</taxon>
        <taxon>Pseudomonadati</taxon>
        <taxon>Pseudomonadota</taxon>
        <taxon>Betaproteobacteria</taxon>
        <taxon>Burkholderiales</taxon>
        <taxon>Burkholderiaceae</taxon>
        <taxon>Caballeronia</taxon>
    </lineage>
</organism>
<reference evidence="7" key="1">
    <citation type="submission" date="2016-01" db="EMBL/GenBank/DDBJ databases">
        <authorList>
            <person name="Peeters C."/>
        </authorList>
    </citation>
    <scope>NUCLEOTIDE SEQUENCE [LARGE SCALE GENOMIC DNA]</scope>
</reference>
<gene>
    <name evidence="6" type="ORF">AWB70_04399</name>
</gene>
<dbReference type="GO" id="GO:0003700">
    <property type="term" value="F:DNA-binding transcription factor activity"/>
    <property type="evidence" value="ECO:0007669"/>
    <property type="project" value="InterPro"/>
</dbReference>
<dbReference type="AlphaFoldDB" id="A0A158I929"/>
<evidence type="ECO:0000256" key="3">
    <source>
        <dbReference type="ARBA" id="ARBA00023125"/>
    </source>
</evidence>
<dbReference type="PROSITE" id="PS50931">
    <property type="entry name" value="HTH_LYSR"/>
    <property type="match status" value="1"/>
</dbReference>
<dbReference type="InterPro" id="IPR000847">
    <property type="entry name" value="LysR_HTH_N"/>
</dbReference>
<dbReference type="Proteomes" id="UP000054740">
    <property type="component" value="Unassembled WGS sequence"/>
</dbReference>
<evidence type="ECO:0000259" key="5">
    <source>
        <dbReference type="PROSITE" id="PS50931"/>
    </source>
</evidence>
<proteinExistence type="inferred from homology"/>
<evidence type="ECO:0000256" key="2">
    <source>
        <dbReference type="ARBA" id="ARBA00023015"/>
    </source>
</evidence>
<dbReference type="InterPro" id="IPR050176">
    <property type="entry name" value="LTTR"/>
</dbReference>
<evidence type="ECO:0000313" key="7">
    <source>
        <dbReference type="Proteomes" id="UP000054740"/>
    </source>
</evidence>
<dbReference type="RefSeq" id="WP_053571006.1">
    <property type="nucleotide sequence ID" value="NZ_FCNY02000011.1"/>
</dbReference>
<keyword evidence="4" id="KW-0804">Transcription</keyword>
<dbReference type="Gene3D" id="1.10.10.10">
    <property type="entry name" value="Winged helix-like DNA-binding domain superfamily/Winged helix DNA-binding domain"/>
    <property type="match status" value="1"/>
</dbReference>
<dbReference type="Pfam" id="PF00126">
    <property type="entry name" value="HTH_1"/>
    <property type="match status" value="1"/>
</dbReference>
<dbReference type="Gene3D" id="3.40.190.10">
    <property type="entry name" value="Periplasmic binding protein-like II"/>
    <property type="match status" value="2"/>
</dbReference>
<dbReference type="SUPFAM" id="SSF53850">
    <property type="entry name" value="Periplasmic binding protein-like II"/>
    <property type="match status" value="1"/>
</dbReference>
<dbReference type="SUPFAM" id="SSF46785">
    <property type="entry name" value="Winged helix' DNA-binding domain"/>
    <property type="match status" value="1"/>
</dbReference>
<dbReference type="PANTHER" id="PTHR30579">
    <property type="entry name" value="TRANSCRIPTIONAL REGULATOR"/>
    <property type="match status" value="1"/>
</dbReference>
<evidence type="ECO:0000313" key="6">
    <source>
        <dbReference type="EMBL" id="SAL53065.1"/>
    </source>
</evidence>
<dbReference type="InterPro" id="IPR005119">
    <property type="entry name" value="LysR_subst-bd"/>
</dbReference>
<accession>A0A158I929</accession>